<accession>A0ABP7EPR9</accession>
<comment type="subcellular location">
    <subcellularLocation>
        <location evidence="1">Cell inner membrane</location>
        <topology evidence="1">Multi-pass membrane protein</topology>
    </subcellularLocation>
    <subcellularLocation>
        <location evidence="11">Cell membrane</location>
        <topology evidence="11">Multi-pass membrane protein</topology>
    </subcellularLocation>
</comment>
<keyword evidence="3 11" id="KW-0050">Antiport</keyword>
<feature type="transmembrane region" description="Helical" evidence="11">
    <location>
        <begin position="63"/>
        <end position="83"/>
    </location>
</feature>
<organism evidence="12 13">
    <name type="scientific">Microlunatus aurantiacus</name>
    <dbReference type="NCBI Taxonomy" id="446786"/>
    <lineage>
        <taxon>Bacteria</taxon>
        <taxon>Bacillati</taxon>
        <taxon>Actinomycetota</taxon>
        <taxon>Actinomycetes</taxon>
        <taxon>Propionibacteriales</taxon>
        <taxon>Propionibacteriaceae</taxon>
        <taxon>Microlunatus</taxon>
    </lineage>
</organism>
<comment type="similarity">
    <text evidence="11">Belongs to the NhaA Na(+)/H(+) (TC 2.A.33) antiporter family.</text>
</comment>
<comment type="catalytic activity">
    <reaction evidence="11">
        <text>Na(+)(in) + 2 H(+)(out) = Na(+)(out) + 2 H(+)(in)</text>
        <dbReference type="Rhea" id="RHEA:29251"/>
        <dbReference type="ChEBI" id="CHEBI:15378"/>
        <dbReference type="ChEBI" id="CHEBI:29101"/>
    </reaction>
</comment>
<evidence type="ECO:0000313" key="13">
    <source>
        <dbReference type="Proteomes" id="UP001500051"/>
    </source>
</evidence>
<gene>
    <name evidence="11 12" type="primary">nhaA</name>
    <name evidence="12" type="ORF">GCM10022204_45130</name>
</gene>
<feature type="transmembrane region" description="Helical" evidence="11">
    <location>
        <begin position="136"/>
        <end position="155"/>
    </location>
</feature>
<protein>
    <recommendedName>
        <fullName evidence="11">Na(+)/H(+) antiporter NhaA</fullName>
    </recommendedName>
    <alternativeName>
        <fullName evidence="11">Sodium/proton antiporter NhaA</fullName>
    </alternativeName>
</protein>
<feature type="transmembrane region" description="Helical" evidence="11">
    <location>
        <begin position="191"/>
        <end position="209"/>
    </location>
</feature>
<feature type="transmembrane region" description="Helical" evidence="11">
    <location>
        <begin position="267"/>
        <end position="288"/>
    </location>
</feature>
<dbReference type="RefSeq" id="WP_344814726.1">
    <property type="nucleotide sequence ID" value="NZ_BAAAYX010000035.1"/>
</dbReference>
<evidence type="ECO:0000256" key="7">
    <source>
        <dbReference type="ARBA" id="ARBA00023053"/>
    </source>
</evidence>
<evidence type="ECO:0000256" key="5">
    <source>
        <dbReference type="ARBA" id="ARBA00022692"/>
    </source>
</evidence>
<keyword evidence="8 11" id="KW-0406">Ion transport</keyword>
<feature type="transmembrane region" description="Helical" evidence="11">
    <location>
        <begin position="161"/>
        <end position="184"/>
    </location>
</feature>
<feature type="transmembrane region" description="Helical" evidence="11">
    <location>
        <begin position="103"/>
        <end position="124"/>
    </location>
</feature>
<dbReference type="Proteomes" id="UP001500051">
    <property type="component" value="Unassembled WGS sequence"/>
</dbReference>
<evidence type="ECO:0000256" key="10">
    <source>
        <dbReference type="ARBA" id="ARBA00023201"/>
    </source>
</evidence>
<evidence type="ECO:0000256" key="6">
    <source>
        <dbReference type="ARBA" id="ARBA00022989"/>
    </source>
</evidence>
<dbReference type="EMBL" id="BAAAYX010000035">
    <property type="protein sequence ID" value="GAA3720002.1"/>
    <property type="molecule type" value="Genomic_DNA"/>
</dbReference>
<keyword evidence="2 11" id="KW-0813">Transport</keyword>
<evidence type="ECO:0000256" key="4">
    <source>
        <dbReference type="ARBA" id="ARBA00022475"/>
    </source>
</evidence>
<evidence type="ECO:0000313" key="12">
    <source>
        <dbReference type="EMBL" id="GAA3720002.1"/>
    </source>
</evidence>
<keyword evidence="7 11" id="KW-0915">Sodium</keyword>
<keyword evidence="10 11" id="KW-0739">Sodium transport</keyword>
<keyword evidence="9 11" id="KW-0472">Membrane</keyword>
<feature type="transmembrane region" description="Helical" evidence="11">
    <location>
        <begin position="221"/>
        <end position="246"/>
    </location>
</feature>
<keyword evidence="13" id="KW-1185">Reference proteome</keyword>
<evidence type="ECO:0000256" key="11">
    <source>
        <dbReference type="HAMAP-Rule" id="MF_01844"/>
    </source>
</evidence>
<dbReference type="PANTHER" id="PTHR30341:SF0">
    <property type="entry name" value="NA(+)_H(+) ANTIPORTER NHAA"/>
    <property type="match status" value="1"/>
</dbReference>
<reference evidence="13" key="1">
    <citation type="journal article" date="2019" name="Int. J. Syst. Evol. Microbiol.">
        <title>The Global Catalogue of Microorganisms (GCM) 10K type strain sequencing project: providing services to taxonomists for standard genome sequencing and annotation.</title>
        <authorList>
            <consortium name="The Broad Institute Genomics Platform"/>
            <consortium name="The Broad Institute Genome Sequencing Center for Infectious Disease"/>
            <person name="Wu L."/>
            <person name="Ma J."/>
        </authorList>
    </citation>
    <scope>NUCLEOTIDE SEQUENCE [LARGE SCALE GENOMIC DNA]</scope>
    <source>
        <strain evidence="13">JCM 16548</strain>
    </source>
</reference>
<feature type="transmembrane region" description="Helical" evidence="11">
    <location>
        <begin position="373"/>
        <end position="390"/>
    </location>
</feature>
<evidence type="ECO:0000256" key="9">
    <source>
        <dbReference type="ARBA" id="ARBA00023136"/>
    </source>
</evidence>
<feature type="transmembrane region" description="Helical" evidence="11">
    <location>
        <begin position="32"/>
        <end position="51"/>
    </location>
</feature>
<dbReference type="NCBIfam" id="TIGR00773">
    <property type="entry name" value="NhaA"/>
    <property type="match status" value="1"/>
</dbReference>
<name>A0ABP7EPR9_9ACTN</name>
<dbReference type="Gene3D" id="1.20.1530.10">
    <property type="entry name" value="Na+/H+ antiporter like domain"/>
    <property type="match status" value="1"/>
</dbReference>
<dbReference type="PANTHER" id="PTHR30341">
    <property type="entry name" value="SODIUM ION/PROTON ANTIPORTER NHAA-RELATED"/>
    <property type="match status" value="1"/>
</dbReference>
<keyword evidence="5 11" id="KW-0812">Transmembrane</keyword>
<keyword evidence="4 11" id="KW-1003">Cell membrane</keyword>
<sequence length="400" mass="42231">MTSDRPRVVLFGRNADDADTIAVTDVLRQETVGGALMLTAAVVAVVWANLGPDSYQRLLHLPLGPLDLAHWAADGLLAIFFFVAGLELKRELTVGALSKPAEALVPIVAALCGMVVPALIYAGINLALPDGRPQGWAIPMATDIAFALAILGLVGSKLPTALRAFLLTLAIVDDLGSITVIAIFFSHGFSLLWFVGALVCAALWALLQWRRISGCYVYVPLGLLCWWCMYSSGIHATVAGVVLGLLTSSSMSKGPSYVDRWEHQWRPLSAGFAVPVFALFAAGVPVSLDRLGIVFTDPVGLGVVMGLIVGKVVGILGGSWLTARVTRAELAGDLRWSEIASLSLLAGVGFTVALLIGDLAFEGDPATQEVAKTAVLVGSVIAAVLASISLRRRTRARLRD</sequence>
<comment type="function">
    <text evidence="11">Na(+)/H(+) antiporter that extrudes sodium in exchange for external protons.</text>
</comment>
<evidence type="ECO:0000256" key="8">
    <source>
        <dbReference type="ARBA" id="ARBA00023065"/>
    </source>
</evidence>
<feature type="transmembrane region" description="Helical" evidence="11">
    <location>
        <begin position="342"/>
        <end position="361"/>
    </location>
</feature>
<proteinExistence type="inferred from homology"/>
<keyword evidence="6 11" id="KW-1133">Transmembrane helix</keyword>
<dbReference type="Pfam" id="PF06965">
    <property type="entry name" value="Na_H_antiport_1"/>
    <property type="match status" value="1"/>
</dbReference>
<evidence type="ECO:0000256" key="1">
    <source>
        <dbReference type="ARBA" id="ARBA00004429"/>
    </source>
</evidence>
<evidence type="ECO:0000256" key="2">
    <source>
        <dbReference type="ARBA" id="ARBA00022448"/>
    </source>
</evidence>
<dbReference type="InterPro" id="IPR004670">
    <property type="entry name" value="NhaA"/>
</dbReference>
<feature type="transmembrane region" description="Helical" evidence="11">
    <location>
        <begin position="300"/>
        <end position="321"/>
    </location>
</feature>
<comment type="caution">
    <text evidence="12">The sequence shown here is derived from an EMBL/GenBank/DDBJ whole genome shotgun (WGS) entry which is preliminary data.</text>
</comment>
<dbReference type="InterPro" id="IPR023171">
    <property type="entry name" value="Na/H_antiporter_dom_sf"/>
</dbReference>
<dbReference type="HAMAP" id="MF_01844">
    <property type="entry name" value="NhaA"/>
    <property type="match status" value="1"/>
</dbReference>
<evidence type="ECO:0000256" key="3">
    <source>
        <dbReference type="ARBA" id="ARBA00022449"/>
    </source>
</evidence>